<sequence length="98" mass="11770">MILINCKKKILGRISSVISKILINLNFFNKKIFFFVFNCNQMILKKRIVHKHSGYIGNLKKKSLDNITLIKKSIFKMLPKNKKRIKIMKKIYFFEYKI</sequence>
<dbReference type="EMBL" id="CP041245">
    <property type="protein sequence ID" value="QLK14027.1"/>
    <property type="molecule type" value="Genomic_DNA"/>
</dbReference>
<dbReference type="GO" id="GO:0005840">
    <property type="term" value="C:ribosome"/>
    <property type="evidence" value="ECO:0007669"/>
    <property type="project" value="UniProtKB-KW"/>
</dbReference>
<dbReference type="GO" id="GO:0006412">
    <property type="term" value="P:translation"/>
    <property type="evidence" value="ECO:0007669"/>
    <property type="project" value="InterPro"/>
</dbReference>
<evidence type="ECO:0008006" key="5">
    <source>
        <dbReference type="Google" id="ProtNLM"/>
    </source>
</evidence>
<proteinExistence type="predicted"/>
<evidence type="ECO:0000256" key="2">
    <source>
        <dbReference type="ARBA" id="ARBA00023274"/>
    </source>
</evidence>
<dbReference type="Gene3D" id="3.90.1180.10">
    <property type="entry name" value="Ribosomal protein L13"/>
    <property type="match status" value="1"/>
</dbReference>
<dbReference type="SUPFAM" id="SSF52161">
    <property type="entry name" value="Ribosomal protein L13"/>
    <property type="match status" value="1"/>
</dbReference>
<dbReference type="Proteomes" id="UP000510930">
    <property type="component" value="Chromosome"/>
</dbReference>
<dbReference type="GO" id="GO:1990904">
    <property type="term" value="C:ribonucleoprotein complex"/>
    <property type="evidence" value="ECO:0007669"/>
    <property type="project" value="UniProtKB-KW"/>
</dbReference>
<name>A0AAE7KLJ1_CARRU</name>
<evidence type="ECO:0000313" key="4">
    <source>
        <dbReference type="Proteomes" id="UP000510930"/>
    </source>
</evidence>
<keyword evidence="1" id="KW-0689">Ribosomal protein</keyword>
<dbReference type="GO" id="GO:0003735">
    <property type="term" value="F:structural constituent of ribosome"/>
    <property type="evidence" value="ECO:0007669"/>
    <property type="project" value="InterPro"/>
</dbReference>
<dbReference type="InterPro" id="IPR036899">
    <property type="entry name" value="Ribosomal_uL13_sf"/>
</dbReference>
<dbReference type="RefSeq" id="WP_180806772.1">
    <property type="nucleotide sequence ID" value="NZ_CP041245.1"/>
</dbReference>
<gene>
    <name evidence="3" type="ORF">FK493_00295</name>
</gene>
<dbReference type="AlphaFoldDB" id="A0AAE7KLJ1"/>
<reference evidence="3 4" key="1">
    <citation type="submission" date="2019-06" db="EMBL/GenBank/DDBJ databases">
        <authorList>
            <person name="Petrone J.R."/>
            <person name="Munoz-Beristain A."/>
            <person name="Russell J.T."/>
            <person name="Rios-Glusberger P."/>
            <person name="Triplett E.W."/>
        </authorList>
    </citation>
    <scope>NUCLEOTIDE SEQUENCE [LARGE SCALE GENOMIC DNA]</scope>
    <source>
        <strain evidence="3">JRPAMB4</strain>
    </source>
</reference>
<accession>A0AAE7KLJ1</accession>
<keyword evidence="2" id="KW-0687">Ribonucleoprotein</keyword>
<organism evidence="3 4">
    <name type="scientific">Carsonella ruddii</name>
    <dbReference type="NCBI Taxonomy" id="114186"/>
    <lineage>
        <taxon>Bacteria</taxon>
        <taxon>Pseudomonadati</taxon>
        <taxon>Pseudomonadota</taxon>
        <taxon>Gammaproteobacteria</taxon>
        <taxon>Oceanospirillales</taxon>
        <taxon>Halomonadaceae</taxon>
        <taxon>Zymobacter group</taxon>
        <taxon>Candidatus Carsonella</taxon>
    </lineage>
</organism>
<dbReference type="Pfam" id="PF00572">
    <property type="entry name" value="Ribosomal_L13"/>
    <property type="match status" value="1"/>
</dbReference>
<evidence type="ECO:0000313" key="3">
    <source>
        <dbReference type="EMBL" id="QLK14027.1"/>
    </source>
</evidence>
<protein>
    <recommendedName>
        <fullName evidence="5">50S ribosomal protein L13</fullName>
    </recommendedName>
</protein>
<evidence type="ECO:0000256" key="1">
    <source>
        <dbReference type="ARBA" id="ARBA00022980"/>
    </source>
</evidence>
<dbReference type="InterPro" id="IPR005822">
    <property type="entry name" value="Ribosomal_uL13"/>
</dbReference>